<comment type="caution">
    <text evidence="2">The sequence shown here is derived from an EMBL/GenBank/DDBJ whole genome shotgun (WGS) entry which is preliminary data.</text>
</comment>
<dbReference type="EMBL" id="JACONZ010000004">
    <property type="protein sequence ID" value="MBC5582205.1"/>
    <property type="molecule type" value="Genomic_DNA"/>
</dbReference>
<dbReference type="Proteomes" id="UP000659630">
    <property type="component" value="Unassembled WGS sequence"/>
</dbReference>
<dbReference type="AlphaFoldDB" id="A0A923I8G8"/>
<dbReference type="RefSeq" id="WP_186888549.1">
    <property type="nucleotide sequence ID" value="NZ_JACONZ010000004.1"/>
</dbReference>
<feature type="transmembrane region" description="Helical" evidence="1">
    <location>
        <begin position="12"/>
        <end position="37"/>
    </location>
</feature>
<evidence type="ECO:0000313" key="3">
    <source>
        <dbReference type="Proteomes" id="UP000659630"/>
    </source>
</evidence>
<reference evidence="2" key="1">
    <citation type="submission" date="2020-08" db="EMBL/GenBank/DDBJ databases">
        <title>Genome public.</title>
        <authorList>
            <person name="Liu C."/>
            <person name="Sun Q."/>
        </authorList>
    </citation>
    <scope>NUCLEOTIDE SEQUENCE</scope>
    <source>
        <strain evidence="2">BX8</strain>
    </source>
</reference>
<proteinExistence type="predicted"/>
<organism evidence="2 3">
    <name type="scientific">Anaerofilum hominis</name>
    <dbReference type="NCBI Taxonomy" id="2763016"/>
    <lineage>
        <taxon>Bacteria</taxon>
        <taxon>Bacillati</taxon>
        <taxon>Bacillota</taxon>
        <taxon>Clostridia</taxon>
        <taxon>Eubacteriales</taxon>
        <taxon>Oscillospiraceae</taxon>
        <taxon>Anaerofilum</taxon>
    </lineage>
</organism>
<keyword evidence="1" id="KW-0472">Membrane</keyword>
<keyword evidence="3" id="KW-1185">Reference proteome</keyword>
<gene>
    <name evidence="2" type="ORF">H8S23_11870</name>
</gene>
<accession>A0A923I8G8</accession>
<feature type="transmembrane region" description="Helical" evidence="1">
    <location>
        <begin position="43"/>
        <end position="64"/>
    </location>
</feature>
<sequence>MARALCICRTQLTRLCLLPLLGAVGFWLLIPALFGTAMLDERAAALVLEGVFPLAGALLLTPLFAPERRPGLLDCVAARRASHLWVCGLRAAAMLGALAVLDVGLWLFMAAQGCAVSAGHLAAGFANGLALGALGALASALSSSEIAGALAALGWYTMDFFSNSCGNASLFLLSRGRGAPKLLVLAAGLLLLGSALAVFHRRMRR</sequence>
<name>A0A923I8G8_9FIRM</name>
<feature type="transmembrane region" description="Helical" evidence="1">
    <location>
        <begin position="121"/>
        <end position="141"/>
    </location>
</feature>
<keyword evidence="1" id="KW-1133">Transmembrane helix</keyword>
<evidence type="ECO:0000313" key="2">
    <source>
        <dbReference type="EMBL" id="MBC5582205.1"/>
    </source>
</evidence>
<evidence type="ECO:0000256" key="1">
    <source>
        <dbReference type="SAM" id="Phobius"/>
    </source>
</evidence>
<protein>
    <submittedName>
        <fullName evidence="2">Uncharacterized protein</fullName>
    </submittedName>
</protein>
<feature type="transmembrane region" description="Helical" evidence="1">
    <location>
        <begin position="153"/>
        <end position="173"/>
    </location>
</feature>
<feature type="transmembrane region" description="Helical" evidence="1">
    <location>
        <begin position="179"/>
        <end position="199"/>
    </location>
</feature>
<keyword evidence="1" id="KW-0812">Transmembrane</keyword>
<feature type="transmembrane region" description="Helical" evidence="1">
    <location>
        <begin position="84"/>
        <end position="109"/>
    </location>
</feature>